<dbReference type="Proteomes" id="UP001642409">
    <property type="component" value="Unassembled WGS sequence"/>
</dbReference>
<keyword evidence="4" id="KW-1185">Reference proteome</keyword>
<keyword evidence="1" id="KW-1133">Transmembrane helix</keyword>
<evidence type="ECO:0000313" key="4">
    <source>
        <dbReference type="Proteomes" id="UP001642409"/>
    </source>
</evidence>
<keyword evidence="1" id="KW-0472">Membrane</keyword>
<dbReference type="EMBL" id="CATOUU010000042">
    <property type="protein sequence ID" value="CAI9913954.1"/>
    <property type="molecule type" value="Genomic_DNA"/>
</dbReference>
<sequence>MIFQFVLLLDCFDTNTQLNYGRQDQISVFTATHSKNLKKAREAQACANLKGQKYKINIFLGDAIFSTIDVFNPEDNTFTLYTTCQTGNCNYNNVKQFQIASFQIEFLDTDFQLQGVVNSMQFRWYDKTNCFKYNQIEFSTVTTNAYVDMIYDPITTCITQPVNDNLFIDSYSYDQMQTTIAVTIQDVGATSNVNYISQLTHRKVIYASNDTQGIGILTKNLNPAIVKLEQAFRTSVQFIKANGDSFTYNETVYANFERVKSPYDDLCFQDVKVWINKDRMIFLSDPIIGNCPQDVMSKMFNYTSMRKEVVFYDTVDGKKINVHLIMFQAELLFDQVTTSSFTCEEMETTAECQQFLDKYYVSLNANGFTNQQYINVIYYMVNNGVDVQKFEFGAVLMQNKYLDVRISMFGTYCCVNLTTEERGIQQITMIISQRKEFMGMFDLDVTDDVQYCKHIDTSMMRDMNNYNEEITADLLINGISSGVEKLDLQFNGTQYWEAILTMVGLILVSIPISYLVWKKG</sequence>
<reference evidence="2" key="1">
    <citation type="submission" date="2023-06" db="EMBL/GenBank/DDBJ databases">
        <authorList>
            <person name="Kurt Z."/>
        </authorList>
    </citation>
    <scope>NUCLEOTIDE SEQUENCE</scope>
</reference>
<evidence type="ECO:0008006" key="5">
    <source>
        <dbReference type="Google" id="ProtNLM"/>
    </source>
</evidence>
<proteinExistence type="predicted"/>
<dbReference type="AlphaFoldDB" id="A0AA86N6S3"/>
<accession>A0AA86N6S3</accession>
<organism evidence="2">
    <name type="scientific">Hexamita inflata</name>
    <dbReference type="NCBI Taxonomy" id="28002"/>
    <lineage>
        <taxon>Eukaryota</taxon>
        <taxon>Metamonada</taxon>
        <taxon>Diplomonadida</taxon>
        <taxon>Hexamitidae</taxon>
        <taxon>Hexamitinae</taxon>
        <taxon>Hexamita</taxon>
    </lineage>
</organism>
<dbReference type="EMBL" id="CAXDID020000065">
    <property type="protein sequence ID" value="CAL6011750.1"/>
    <property type="molecule type" value="Genomic_DNA"/>
</dbReference>
<protein>
    <recommendedName>
        <fullName evidence="5">Transmembrane protein</fullName>
    </recommendedName>
</protein>
<gene>
    <name evidence="2" type="ORF">HINF_LOCUS1599</name>
    <name evidence="3" type="ORF">HINF_LOCUS22969</name>
</gene>
<evidence type="ECO:0000256" key="1">
    <source>
        <dbReference type="SAM" id="Phobius"/>
    </source>
</evidence>
<evidence type="ECO:0000313" key="3">
    <source>
        <dbReference type="EMBL" id="CAL6011750.1"/>
    </source>
</evidence>
<keyword evidence="1" id="KW-0812">Transmembrane</keyword>
<feature type="transmembrane region" description="Helical" evidence="1">
    <location>
        <begin position="495"/>
        <end position="517"/>
    </location>
</feature>
<evidence type="ECO:0000313" key="2">
    <source>
        <dbReference type="EMBL" id="CAI9913954.1"/>
    </source>
</evidence>
<name>A0AA86N6S3_9EUKA</name>
<comment type="caution">
    <text evidence="2">The sequence shown here is derived from an EMBL/GenBank/DDBJ whole genome shotgun (WGS) entry which is preliminary data.</text>
</comment>
<reference evidence="3 4" key="2">
    <citation type="submission" date="2024-07" db="EMBL/GenBank/DDBJ databases">
        <authorList>
            <person name="Akdeniz Z."/>
        </authorList>
    </citation>
    <scope>NUCLEOTIDE SEQUENCE [LARGE SCALE GENOMIC DNA]</scope>
</reference>